<evidence type="ECO:0000313" key="2">
    <source>
        <dbReference type="EMBL" id="XDO95920.1"/>
    </source>
</evidence>
<evidence type="ECO:0008006" key="3">
    <source>
        <dbReference type="Google" id="ProtNLM"/>
    </source>
</evidence>
<name>A0AB39KPY1_9CAUL</name>
<organism evidence="2">
    <name type="scientific">Caulobacter sp. 73W</name>
    <dbReference type="NCBI Taxonomy" id="3161137"/>
    <lineage>
        <taxon>Bacteria</taxon>
        <taxon>Pseudomonadati</taxon>
        <taxon>Pseudomonadota</taxon>
        <taxon>Alphaproteobacteria</taxon>
        <taxon>Caulobacterales</taxon>
        <taxon>Caulobacteraceae</taxon>
        <taxon>Caulobacter</taxon>
    </lineage>
</organism>
<dbReference type="AlphaFoldDB" id="A0AB39KPY1"/>
<sequence>MIRALAAALLLSAAAPAALAACLMTPEDANFANRAIGAWSTTARQDLALSAGERPTIVLFDQTCAYTAGPAGPVSWNGVAHGGQVKLPDGQAIPARVASFAAPFDENRKAFFVMALPSIWQGAGVDSALGLEGLMQGVLIHEMTHTRQFYYVSPRLAELTAQYGLPDDLSDDSLQAAFAKDEAYVAAYEDELGALFQALNARNETQARAYARQALAKMRARRAQFFVGDNAKWAPLDDLFLTMEGLGQWAAFAWTTRGRGVDTGTAVRELRRGGRFWSQDEGLVLFLLIDRLVPDWQSRAFDPVKPALAEELLGLAAEG</sequence>
<keyword evidence="1" id="KW-0732">Signal</keyword>
<dbReference type="PROSITE" id="PS51257">
    <property type="entry name" value="PROKAR_LIPOPROTEIN"/>
    <property type="match status" value="1"/>
</dbReference>
<feature type="chain" id="PRO_5044340047" description="Aminopeptidase" evidence="1">
    <location>
        <begin position="21"/>
        <end position="319"/>
    </location>
</feature>
<dbReference type="EMBL" id="CP158375">
    <property type="protein sequence ID" value="XDO95920.1"/>
    <property type="molecule type" value="Genomic_DNA"/>
</dbReference>
<feature type="signal peptide" evidence="1">
    <location>
        <begin position="1"/>
        <end position="20"/>
    </location>
</feature>
<accession>A0AB39KPY1</accession>
<protein>
    <recommendedName>
        <fullName evidence="3">Aminopeptidase</fullName>
    </recommendedName>
</protein>
<evidence type="ECO:0000256" key="1">
    <source>
        <dbReference type="SAM" id="SignalP"/>
    </source>
</evidence>
<dbReference type="RefSeq" id="WP_369058779.1">
    <property type="nucleotide sequence ID" value="NZ_CP158375.1"/>
</dbReference>
<proteinExistence type="predicted"/>
<reference evidence="2" key="1">
    <citation type="submission" date="2024-06" db="EMBL/GenBank/DDBJ databases">
        <title>Caulobacter inopinatus, sp. nov.</title>
        <authorList>
            <person name="Donachie S.P."/>
        </authorList>
    </citation>
    <scope>NUCLEOTIDE SEQUENCE</scope>
    <source>
        <strain evidence="2">73W</strain>
    </source>
</reference>
<gene>
    <name evidence="2" type="ORF">ABOZ73_14135</name>
</gene>